<dbReference type="EMBL" id="CM014091">
    <property type="protein sequence ID" value="TKS82767.1"/>
    <property type="molecule type" value="Genomic_DNA"/>
</dbReference>
<dbReference type="AlphaFoldDB" id="A0A4U5V4J8"/>
<evidence type="ECO:0000256" key="1">
    <source>
        <dbReference type="SAM" id="MobiDB-lite"/>
    </source>
</evidence>
<protein>
    <submittedName>
        <fullName evidence="2">Uncharacterized protein</fullName>
    </submittedName>
</protein>
<keyword evidence="3" id="KW-1185">Reference proteome</keyword>
<sequence length="101" mass="10890">MPHRELLRAASLHPSASITARASLRTETETQTQTGPRADDGSTYEGFVSRSSCVFSHPALIHKMADIIELGPAYGENRAGPDRTGPGLSASVRRLMSNRGR</sequence>
<accession>A0A4U5V4J8</accession>
<name>A0A4U5V4J8_COLLU</name>
<evidence type="ECO:0000313" key="3">
    <source>
        <dbReference type="Proteomes" id="UP000298787"/>
    </source>
</evidence>
<feature type="region of interest" description="Disordered" evidence="1">
    <location>
        <begin position="73"/>
        <end position="101"/>
    </location>
</feature>
<dbReference type="Proteomes" id="UP000298787">
    <property type="component" value="Chromosome 14"/>
</dbReference>
<reference evidence="2 3" key="1">
    <citation type="submission" date="2019-01" db="EMBL/GenBank/DDBJ databases">
        <title>Genome Assembly of Collichthys lucidus.</title>
        <authorList>
            <person name="Cai M."/>
            <person name="Xiao S."/>
        </authorList>
    </citation>
    <scope>NUCLEOTIDE SEQUENCE [LARGE SCALE GENOMIC DNA]</scope>
    <source>
        <strain evidence="2">JT15FE1705JMU</strain>
        <tissue evidence="2">Muscle</tissue>
    </source>
</reference>
<feature type="region of interest" description="Disordered" evidence="1">
    <location>
        <begin position="1"/>
        <end position="43"/>
    </location>
</feature>
<evidence type="ECO:0000313" key="2">
    <source>
        <dbReference type="EMBL" id="TKS82767.1"/>
    </source>
</evidence>
<organism evidence="2 3">
    <name type="scientific">Collichthys lucidus</name>
    <name type="common">Big head croaker</name>
    <name type="synonym">Sciaena lucida</name>
    <dbReference type="NCBI Taxonomy" id="240159"/>
    <lineage>
        <taxon>Eukaryota</taxon>
        <taxon>Metazoa</taxon>
        <taxon>Chordata</taxon>
        <taxon>Craniata</taxon>
        <taxon>Vertebrata</taxon>
        <taxon>Euteleostomi</taxon>
        <taxon>Actinopterygii</taxon>
        <taxon>Neopterygii</taxon>
        <taxon>Teleostei</taxon>
        <taxon>Neoteleostei</taxon>
        <taxon>Acanthomorphata</taxon>
        <taxon>Eupercaria</taxon>
        <taxon>Sciaenidae</taxon>
        <taxon>Collichthys</taxon>
    </lineage>
</organism>
<proteinExistence type="predicted"/>
<gene>
    <name evidence="2" type="ORF">D9C73_016876</name>
</gene>